<evidence type="ECO:0000313" key="3">
    <source>
        <dbReference type="Proteomes" id="UP001523369"/>
    </source>
</evidence>
<dbReference type="Proteomes" id="UP001523369">
    <property type="component" value="Unassembled WGS sequence"/>
</dbReference>
<organism evidence="2 3">
    <name type="scientific">Paractinoplanes aksuensis</name>
    <dbReference type="NCBI Taxonomy" id="2939490"/>
    <lineage>
        <taxon>Bacteria</taxon>
        <taxon>Bacillati</taxon>
        <taxon>Actinomycetota</taxon>
        <taxon>Actinomycetes</taxon>
        <taxon>Micromonosporales</taxon>
        <taxon>Micromonosporaceae</taxon>
        <taxon>Paractinoplanes</taxon>
    </lineage>
</organism>
<proteinExistence type="predicted"/>
<evidence type="ECO:0000313" key="2">
    <source>
        <dbReference type="EMBL" id="MCO8276779.1"/>
    </source>
</evidence>
<gene>
    <name evidence="2" type="ORF">M1L60_39990</name>
</gene>
<feature type="domain" description="CHAT" evidence="1">
    <location>
        <begin position="2"/>
        <end position="225"/>
    </location>
</feature>
<dbReference type="Pfam" id="PF12770">
    <property type="entry name" value="CHAT"/>
    <property type="match status" value="1"/>
</dbReference>
<comment type="caution">
    <text evidence="2">The sequence shown here is derived from an EMBL/GenBank/DDBJ whole genome shotgun (WGS) entry which is preliminary data.</text>
</comment>
<evidence type="ECO:0000259" key="1">
    <source>
        <dbReference type="Pfam" id="PF12770"/>
    </source>
</evidence>
<sequence>MLVSPDPQLLAVPWEALGLGLRFRLCRTPSLLRASGQPIDVPVRRALVVADPLGDLPAAAAEGARVAGLLRAYGVEVTELAEAGRDALARALPDFPLVHYAGHTDYLAADPASSHLVLADGPLTVGDLAGVTPAADAVFYLSSCESVRSGPDTLGLGAVLVVKGAAAVIGSNWPAGDAASAAMVEPFYAALLGGDTVAGALRSARATLAGRGEPIAAWALPAVIGQPFVRVRTPSLGP</sequence>
<accession>A0ABT1E0Y8</accession>
<dbReference type="InterPro" id="IPR024983">
    <property type="entry name" value="CHAT_dom"/>
</dbReference>
<keyword evidence="3" id="KW-1185">Reference proteome</keyword>
<dbReference type="EMBL" id="JAMYJR010000051">
    <property type="protein sequence ID" value="MCO8276779.1"/>
    <property type="molecule type" value="Genomic_DNA"/>
</dbReference>
<protein>
    <submittedName>
        <fullName evidence="2">CHAT domain-containing protein</fullName>
    </submittedName>
</protein>
<name>A0ABT1E0Y8_9ACTN</name>
<reference evidence="2 3" key="1">
    <citation type="submission" date="2022-06" db="EMBL/GenBank/DDBJ databases">
        <title>New Species of the Genus Actinoplanes, ActinopZanes ferrugineus.</title>
        <authorList>
            <person name="Ding P."/>
        </authorList>
    </citation>
    <scope>NUCLEOTIDE SEQUENCE [LARGE SCALE GENOMIC DNA]</scope>
    <source>
        <strain evidence="2 3">TRM88003</strain>
    </source>
</reference>